<reference evidence="1 2" key="1">
    <citation type="journal article" date="2016" name="Nat. Commun.">
        <title>Thousands of microbial genomes shed light on interconnected biogeochemical processes in an aquifer system.</title>
        <authorList>
            <person name="Anantharaman K."/>
            <person name="Brown C.T."/>
            <person name="Hug L.A."/>
            <person name="Sharon I."/>
            <person name="Castelle C.J."/>
            <person name="Probst A.J."/>
            <person name="Thomas B.C."/>
            <person name="Singh A."/>
            <person name="Wilkins M.J."/>
            <person name="Karaoz U."/>
            <person name="Brodie E.L."/>
            <person name="Williams K.H."/>
            <person name="Hubbard S.S."/>
            <person name="Banfield J.F."/>
        </authorList>
    </citation>
    <scope>NUCLEOTIDE SEQUENCE [LARGE SCALE GENOMIC DNA]</scope>
</reference>
<protein>
    <recommendedName>
        <fullName evidence="3">Glycoside hydrolase family 57 N-terminal domain-containing protein</fullName>
    </recommendedName>
</protein>
<evidence type="ECO:0008006" key="3">
    <source>
        <dbReference type="Google" id="ProtNLM"/>
    </source>
</evidence>
<sequence length="75" mass="8453">MNSEICIGAHFYQPPRSAEHSDLSRIQSSPDGIDWTGRAYEECYAKIAQNKSLEMLSFDIAPGLFLNIYAVSIRK</sequence>
<evidence type="ECO:0000313" key="1">
    <source>
        <dbReference type="EMBL" id="OGG10033.1"/>
    </source>
</evidence>
<dbReference type="EMBL" id="MFJC01000006">
    <property type="protein sequence ID" value="OGG10033.1"/>
    <property type="molecule type" value="Genomic_DNA"/>
</dbReference>
<comment type="caution">
    <text evidence="1">The sequence shown here is derived from an EMBL/GenBank/DDBJ whole genome shotgun (WGS) entry which is preliminary data.</text>
</comment>
<evidence type="ECO:0000313" key="2">
    <source>
        <dbReference type="Proteomes" id="UP000176854"/>
    </source>
</evidence>
<organism evidence="1 2">
    <name type="scientific">Candidatus Gottesmanbacteria bacterium RBG_16_43_7</name>
    <dbReference type="NCBI Taxonomy" id="1798373"/>
    <lineage>
        <taxon>Bacteria</taxon>
        <taxon>Candidatus Gottesmaniibacteriota</taxon>
    </lineage>
</organism>
<gene>
    <name evidence="1" type="ORF">A2154_04335</name>
</gene>
<dbReference type="STRING" id="1798373.A2154_04335"/>
<name>A0A1F5ZCK1_9BACT</name>
<proteinExistence type="predicted"/>
<dbReference type="Proteomes" id="UP000176854">
    <property type="component" value="Unassembled WGS sequence"/>
</dbReference>
<dbReference type="AlphaFoldDB" id="A0A1F5ZCK1"/>
<accession>A0A1F5ZCK1</accession>